<dbReference type="InterPro" id="IPR005650">
    <property type="entry name" value="BlaI_family"/>
</dbReference>
<evidence type="ECO:0000313" key="6">
    <source>
        <dbReference type="Proteomes" id="UP000479293"/>
    </source>
</evidence>
<dbReference type="Pfam" id="PF03965">
    <property type="entry name" value="Penicillinase_R"/>
    <property type="match status" value="1"/>
</dbReference>
<dbReference type="Gene3D" id="1.10.10.10">
    <property type="entry name" value="Winged helix-like DNA-binding domain superfamily/Winged helix DNA-binding domain"/>
    <property type="match status" value="1"/>
</dbReference>
<evidence type="ECO:0000256" key="1">
    <source>
        <dbReference type="ARBA" id="ARBA00011046"/>
    </source>
</evidence>
<sequence length="123" mass="14253">MKLTETEETLMGYLWQLGKAFMKDLLDAYPEPKPAPTTVATLLRRMIDKHFVAYTEFGNSRQYYPLVSKHDYFTTHLDGLITNFFDNSSAQFASFFTQSSNLTKAELEDLKKIIDDQIKKRNA</sequence>
<reference evidence="5 6" key="1">
    <citation type="submission" date="2019-10" db="EMBL/GenBank/DDBJ databases">
        <title>Draft Genome Sequence of Cytophagaceae sp. SJW1-29.</title>
        <authorList>
            <person name="Choi A."/>
        </authorList>
    </citation>
    <scope>NUCLEOTIDE SEQUENCE [LARGE SCALE GENOMIC DNA]</scope>
    <source>
        <strain evidence="5 6">SJW1-29</strain>
    </source>
</reference>
<dbReference type="AlphaFoldDB" id="A0A7C9BFH6"/>
<keyword evidence="6" id="KW-1185">Reference proteome</keyword>
<evidence type="ECO:0000256" key="4">
    <source>
        <dbReference type="ARBA" id="ARBA00023163"/>
    </source>
</evidence>
<keyword evidence="3" id="KW-0238">DNA-binding</keyword>
<dbReference type="GO" id="GO:0003677">
    <property type="term" value="F:DNA binding"/>
    <property type="evidence" value="ECO:0007669"/>
    <property type="project" value="UniProtKB-KW"/>
</dbReference>
<protein>
    <submittedName>
        <fullName evidence="5">BlaI/MecI/CopY family transcriptional regulator</fullName>
    </submittedName>
</protein>
<comment type="similarity">
    <text evidence="1">Belongs to the BlaI transcriptional regulatory family.</text>
</comment>
<comment type="caution">
    <text evidence="5">The sequence shown here is derived from an EMBL/GenBank/DDBJ whole genome shotgun (WGS) entry which is preliminary data.</text>
</comment>
<proteinExistence type="inferred from homology"/>
<dbReference type="GO" id="GO:0045892">
    <property type="term" value="P:negative regulation of DNA-templated transcription"/>
    <property type="evidence" value="ECO:0007669"/>
    <property type="project" value="InterPro"/>
</dbReference>
<dbReference type="InterPro" id="IPR036390">
    <property type="entry name" value="WH_DNA-bd_sf"/>
</dbReference>
<gene>
    <name evidence="5" type="ORF">GBK04_01080</name>
</gene>
<evidence type="ECO:0000313" key="5">
    <source>
        <dbReference type="EMBL" id="MPR31975.1"/>
    </source>
</evidence>
<name>A0A7C9BFH6_9BACT</name>
<accession>A0A7C9BFH6</accession>
<keyword evidence="4" id="KW-0804">Transcription</keyword>
<dbReference type="EMBL" id="WHLY01000002">
    <property type="protein sequence ID" value="MPR31975.1"/>
    <property type="molecule type" value="Genomic_DNA"/>
</dbReference>
<keyword evidence="2" id="KW-0805">Transcription regulation</keyword>
<dbReference type="InterPro" id="IPR036388">
    <property type="entry name" value="WH-like_DNA-bd_sf"/>
</dbReference>
<dbReference type="RefSeq" id="WP_152756124.1">
    <property type="nucleotide sequence ID" value="NZ_WHLY01000002.1"/>
</dbReference>
<organism evidence="5 6">
    <name type="scientific">Salmonirosea aquatica</name>
    <dbReference type="NCBI Taxonomy" id="2654236"/>
    <lineage>
        <taxon>Bacteria</taxon>
        <taxon>Pseudomonadati</taxon>
        <taxon>Bacteroidota</taxon>
        <taxon>Cytophagia</taxon>
        <taxon>Cytophagales</taxon>
        <taxon>Spirosomataceae</taxon>
        <taxon>Salmonirosea</taxon>
    </lineage>
</organism>
<dbReference type="Proteomes" id="UP000479293">
    <property type="component" value="Unassembled WGS sequence"/>
</dbReference>
<evidence type="ECO:0000256" key="3">
    <source>
        <dbReference type="ARBA" id="ARBA00023125"/>
    </source>
</evidence>
<dbReference type="Gene3D" id="1.10.4040.10">
    <property type="entry name" value="Penicillinase repressor domain"/>
    <property type="match status" value="1"/>
</dbReference>
<evidence type="ECO:0000256" key="2">
    <source>
        <dbReference type="ARBA" id="ARBA00023015"/>
    </source>
</evidence>
<dbReference type="PIRSF" id="PIRSF019455">
    <property type="entry name" value="CopR_AtkY"/>
    <property type="match status" value="1"/>
</dbReference>
<dbReference type="SUPFAM" id="SSF46785">
    <property type="entry name" value="Winged helix' DNA-binding domain"/>
    <property type="match status" value="1"/>
</dbReference>